<gene>
    <name evidence="2" type="ORF">E5676_scaffold1193G00220</name>
    <name evidence="1" type="ORF">E6C27_scaffold518G00330</name>
</gene>
<evidence type="ECO:0000313" key="1">
    <source>
        <dbReference type="EMBL" id="KAA0059523.1"/>
    </source>
</evidence>
<accession>A0A5A7UUE6</accession>
<proteinExistence type="predicted"/>
<evidence type="ECO:0000313" key="3">
    <source>
        <dbReference type="Proteomes" id="UP000321393"/>
    </source>
</evidence>
<evidence type="ECO:0000313" key="2">
    <source>
        <dbReference type="EMBL" id="TYK14106.1"/>
    </source>
</evidence>
<dbReference type="EMBL" id="SSTD01009603">
    <property type="protein sequence ID" value="TYK14106.1"/>
    <property type="molecule type" value="Genomic_DNA"/>
</dbReference>
<dbReference type="EMBL" id="SSTE01006258">
    <property type="protein sequence ID" value="KAA0059523.1"/>
    <property type="molecule type" value="Genomic_DNA"/>
</dbReference>
<evidence type="ECO:0000313" key="4">
    <source>
        <dbReference type="Proteomes" id="UP000321947"/>
    </source>
</evidence>
<reference evidence="3 4" key="1">
    <citation type="submission" date="2019-08" db="EMBL/GenBank/DDBJ databases">
        <title>Draft genome sequences of two oriental melons (Cucumis melo L. var makuwa).</title>
        <authorList>
            <person name="Kwon S.-Y."/>
        </authorList>
    </citation>
    <scope>NUCLEOTIDE SEQUENCE [LARGE SCALE GENOMIC DNA]</scope>
    <source>
        <strain evidence="4">cv. Chang Bougi</strain>
        <strain evidence="3">cv. SW 3</strain>
        <tissue evidence="1">Leaf</tissue>
    </source>
</reference>
<dbReference type="AlphaFoldDB" id="A0A5A7UUE6"/>
<organism evidence="1 3">
    <name type="scientific">Cucumis melo var. makuwa</name>
    <name type="common">Oriental melon</name>
    <dbReference type="NCBI Taxonomy" id="1194695"/>
    <lineage>
        <taxon>Eukaryota</taxon>
        <taxon>Viridiplantae</taxon>
        <taxon>Streptophyta</taxon>
        <taxon>Embryophyta</taxon>
        <taxon>Tracheophyta</taxon>
        <taxon>Spermatophyta</taxon>
        <taxon>Magnoliopsida</taxon>
        <taxon>eudicotyledons</taxon>
        <taxon>Gunneridae</taxon>
        <taxon>Pentapetalae</taxon>
        <taxon>rosids</taxon>
        <taxon>fabids</taxon>
        <taxon>Cucurbitales</taxon>
        <taxon>Cucurbitaceae</taxon>
        <taxon>Benincaseae</taxon>
        <taxon>Cucumis</taxon>
    </lineage>
</organism>
<sequence length="155" mass="17444">MPRSAFAMDEWFRRLQNPLASLPAQLQLSGNQQPSAALVPYMPMIWIPSYAPPGPQNCRPRLHLHSANPSGCPEVGNPAHSTFEEIDLCREIVWNCSSDGIQYSRIKEVDRIYAFIAGFNLKFDIVRRSISGQRPIPSLIECEVPCHDSEKHTGK</sequence>
<comment type="caution">
    <text evidence="1">The sequence shown here is derived from an EMBL/GenBank/DDBJ whole genome shotgun (WGS) entry which is preliminary data.</text>
</comment>
<dbReference type="Proteomes" id="UP000321947">
    <property type="component" value="Unassembled WGS sequence"/>
</dbReference>
<dbReference type="Proteomes" id="UP000321393">
    <property type="component" value="Unassembled WGS sequence"/>
</dbReference>
<name>A0A5A7UUE6_CUCMM</name>
<protein>
    <submittedName>
        <fullName evidence="1">Copia protein</fullName>
    </submittedName>
</protein>